<protein>
    <submittedName>
        <fullName evidence="5">Mitochondrial ribosomal protein L17</fullName>
    </submittedName>
</protein>
<comment type="caution">
    <text evidence="5">The sequence shown here is derived from an EMBL/GenBank/DDBJ whole genome shotgun (WGS) entry which is preliminary data.</text>
</comment>
<evidence type="ECO:0000256" key="1">
    <source>
        <dbReference type="ARBA" id="ARBA00008777"/>
    </source>
</evidence>
<dbReference type="InterPro" id="IPR036373">
    <property type="entry name" value="Ribosomal_bL17_sf"/>
</dbReference>
<organism evidence="5 6">
    <name type="scientific">Dunaliella salina</name>
    <name type="common">Green alga</name>
    <name type="synonym">Protococcus salinus</name>
    <dbReference type="NCBI Taxonomy" id="3046"/>
    <lineage>
        <taxon>Eukaryota</taxon>
        <taxon>Viridiplantae</taxon>
        <taxon>Chlorophyta</taxon>
        <taxon>core chlorophytes</taxon>
        <taxon>Chlorophyceae</taxon>
        <taxon>CS clade</taxon>
        <taxon>Chlamydomonadales</taxon>
        <taxon>Dunaliellaceae</taxon>
        <taxon>Dunaliella</taxon>
    </lineage>
</organism>
<keyword evidence="6" id="KW-1185">Reference proteome</keyword>
<dbReference type="Proteomes" id="UP000815325">
    <property type="component" value="Unassembled WGS sequence"/>
</dbReference>
<dbReference type="Pfam" id="PF01196">
    <property type="entry name" value="Ribosomal_L17"/>
    <property type="match status" value="1"/>
</dbReference>
<evidence type="ECO:0000256" key="2">
    <source>
        <dbReference type="ARBA" id="ARBA00022980"/>
    </source>
</evidence>
<evidence type="ECO:0000313" key="5">
    <source>
        <dbReference type="EMBL" id="KAF5836363.1"/>
    </source>
</evidence>
<dbReference type="PANTHER" id="PTHR14413:SF16">
    <property type="entry name" value="LARGE RIBOSOMAL SUBUNIT PROTEIN BL17M"/>
    <property type="match status" value="1"/>
</dbReference>
<comment type="similarity">
    <text evidence="1 4">Belongs to the bacterial ribosomal protein bL17 family.</text>
</comment>
<evidence type="ECO:0000313" key="6">
    <source>
        <dbReference type="Proteomes" id="UP000815325"/>
    </source>
</evidence>
<sequence>MPNFRSFKENDWARLGRPVGRRMALLKTMVTQLLEHERLCTTLPKAQALQRYADRVITLGKRGTPQSYDQAHGIVRTDRELHKLFTTMALRYKDREGGYTRVIKAGFRQPDAVPIAYIELVDRVGEFRPASPPKNASPLLPWTVQAYLQQQQKEQQQQQQQQQQRQLR</sequence>
<name>A0ABQ7GP72_DUNSA</name>
<evidence type="ECO:0000256" key="4">
    <source>
        <dbReference type="RuleBase" id="RU000660"/>
    </source>
</evidence>
<gene>
    <name evidence="5" type="ORF">DUNSADRAFT_5999</name>
</gene>
<dbReference type="GO" id="GO:0005840">
    <property type="term" value="C:ribosome"/>
    <property type="evidence" value="ECO:0007669"/>
    <property type="project" value="UniProtKB-KW"/>
</dbReference>
<dbReference type="NCBIfam" id="TIGR00059">
    <property type="entry name" value="L17"/>
    <property type="match status" value="1"/>
</dbReference>
<dbReference type="PANTHER" id="PTHR14413">
    <property type="entry name" value="RIBOSOMAL PROTEIN L17"/>
    <property type="match status" value="1"/>
</dbReference>
<accession>A0ABQ7GP72</accession>
<dbReference type="EMBL" id="MU069662">
    <property type="protein sequence ID" value="KAF5836363.1"/>
    <property type="molecule type" value="Genomic_DNA"/>
</dbReference>
<evidence type="ECO:0000256" key="3">
    <source>
        <dbReference type="ARBA" id="ARBA00023274"/>
    </source>
</evidence>
<keyword evidence="3 4" id="KW-0687">Ribonucleoprotein</keyword>
<dbReference type="InterPro" id="IPR000456">
    <property type="entry name" value="Ribosomal_bL17"/>
</dbReference>
<dbReference type="Gene3D" id="3.90.1030.10">
    <property type="entry name" value="Ribosomal protein L17"/>
    <property type="match status" value="1"/>
</dbReference>
<keyword evidence="2 4" id="KW-0689">Ribosomal protein</keyword>
<reference evidence="5" key="1">
    <citation type="submission" date="2017-08" db="EMBL/GenBank/DDBJ databases">
        <authorList>
            <person name="Polle J.E."/>
            <person name="Barry K."/>
            <person name="Cushman J."/>
            <person name="Schmutz J."/>
            <person name="Tran D."/>
            <person name="Hathwaick L.T."/>
            <person name="Yim W.C."/>
            <person name="Jenkins J."/>
            <person name="Mckie-Krisberg Z.M."/>
            <person name="Prochnik S."/>
            <person name="Lindquist E."/>
            <person name="Dockter R.B."/>
            <person name="Adam C."/>
            <person name="Molina H."/>
            <person name="Bunkerborg J."/>
            <person name="Jin E."/>
            <person name="Buchheim M."/>
            <person name="Magnuson J."/>
        </authorList>
    </citation>
    <scope>NUCLEOTIDE SEQUENCE</scope>
    <source>
        <strain evidence="5">CCAP 19/18</strain>
    </source>
</reference>
<proteinExistence type="inferred from homology"/>
<dbReference type="SUPFAM" id="SSF64263">
    <property type="entry name" value="Prokaryotic ribosomal protein L17"/>
    <property type="match status" value="1"/>
</dbReference>